<proteinExistence type="predicted"/>
<evidence type="ECO:0000313" key="3">
    <source>
        <dbReference type="Proteomes" id="UP000646548"/>
    </source>
</evidence>
<dbReference type="Proteomes" id="UP000646548">
    <property type="component" value="Unassembled WGS sequence"/>
</dbReference>
<keyword evidence="1" id="KW-0812">Transmembrane</keyword>
<keyword evidence="1" id="KW-1133">Transmembrane helix</keyword>
<accession>A0A834CRP1</accession>
<feature type="transmembrane region" description="Helical" evidence="1">
    <location>
        <begin position="20"/>
        <end position="40"/>
    </location>
</feature>
<organism evidence="2 3">
    <name type="scientific">Oryzias melastigma</name>
    <name type="common">Marine medaka</name>
    <dbReference type="NCBI Taxonomy" id="30732"/>
    <lineage>
        <taxon>Eukaryota</taxon>
        <taxon>Metazoa</taxon>
        <taxon>Chordata</taxon>
        <taxon>Craniata</taxon>
        <taxon>Vertebrata</taxon>
        <taxon>Euteleostomi</taxon>
        <taxon>Actinopterygii</taxon>
        <taxon>Neopterygii</taxon>
        <taxon>Teleostei</taxon>
        <taxon>Neoteleostei</taxon>
        <taxon>Acanthomorphata</taxon>
        <taxon>Ovalentaria</taxon>
        <taxon>Atherinomorphae</taxon>
        <taxon>Beloniformes</taxon>
        <taxon>Adrianichthyidae</taxon>
        <taxon>Oryziinae</taxon>
        <taxon>Oryzias</taxon>
    </lineage>
</organism>
<evidence type="ECO:0000313" key="2">
    <source>
        <dbReference type="EMBL" id="KAF6733158.1"/>
    </source>
</evidence>
<evidence type="ECO:0000256" key="1">
    <source>
        <dbReference type="SAM" id="Phobius"/>
    </source>
</evidence>
<dbReference type="AlphaFoldDB" id="A0A834CRP1"/>
<feature type="transmembrane region" description="Helical" evidence="1">
    <location>
        <begin position="70"/>
        <end position="90"/>
    </location>
</feature>
<reference evidence="2" key="1">
    <citation type="journal article" name="BMC Genomics">
        <title>Long-read sequencing and de novo genome assembly of marine medaka (Oryzias melastigma).</title>
        <authorList>
            <person name="Liang P."/>
            <person name="Saqib H.S.A."/>
            <person name="Ni X."/>
            <person name="Shen Y."/>
        </authorList>
    </citation>
    <scope>NUCLEOTIDE SEQUENCE</scope>
    <source>
        <strain evidence="2">Bigg-433</strain>
    </source>
</reference>
<protein>
    <submittedName>
        <fullName evidence="2">Uncharacterized protein</fullName>
    </submittedName>
</protein>
<name>A0A834CRP1_ORYME</name>
<sequence length="115" mass="13250">MEGEDPMAPQISPTIRDTKTFPLFKFGPLGCAVLFVLPIWPIPKKKKQKKTTSGHFFSHNINPCKKKKKILLLSLTVPVLPHLITLFLYVNFLDIKTELPVYFQMQVKKEKKDVL</sequence>
<keyword evidence="1" id="KW-0472">Membrane</keyword>
<gene>
    <name evidence="2" type="ORF">FQA47_000742</name>
</gene>
<dbReference type="EMBL" id="WKFB01000164">
    <property type="protein sequence ID" value="KAF6733158.1"/>
    <property type="molecule type" value="Genomic_DNA"/>
</dbReference>
<comment type="caution">
    <text evidence="2">The sequence shown here is derived from an EMBL/GenBank/DDBJ whole genome shotgun (WGS) entry which is preliminary data.</text>
</comment>